<evidence type="ECO:0000313" key="3">
    <source>
        <dbReference type="Proteomes" id="UP000248536"/>
    </source>
</evidence>
<reference evidence="2 3" key="1">
    <citation type="submission" date="2018-06" db="EMBL/GenBank/DDBJ databases">
        <title>Spongiibacterium sp. HME9304 Genome sequencing and assembly.</title>
        <authorList>
            <person name="Kang H."/>
            <person name="Kim H."/>
            <person name="Joh K."/>
        </authorList>
    </citation>
    <scope>NUCLEOTIDE SEQUENCE [LARGE SCALE GENOMIC DNA]</scope>
    <source>
        <strain evidence="2 3">HME9304</strain>
    </source>
</reference>
<protein>
    <submittedName>
        <fullName evidence="2">Uncharacterized protein</fullName>
    </submittedName>
</protein>
<gene>
    <name evidence="2" type="ORF">HME9304_00914</name>
</gene>
<dbReference type="OrthoDB" id="1188781at2"/>
<proteinExistence type="predicted"/>
<keyword evidence="1" id="KW-1133">Transmembrane helix</keyword>
<feature type="transmembrane region" description="Helical" evidence="1">
    <location>
        <begin position="72"/>
        <end position="94"/>
    </location>
</feature>
<organism evidence="2 3">
    <name type="scientific">Flagellimonas maritima</name>
    <dbReference type="NCBI Taxonomy" id="1383885"/>
    <lineage>
        <taxon>Bacteria</taxon>
        <taxon>Pseudomonadati</taxon>
        <taxon>Bacteroidota</taxon>
        <taxon>Flavobacteriia</taxon>
        <taxon>Flavobacteriales</taxon>
        <taxon>Flavobacteriaceae</taxon>
        <taxon>Flagellimonas</taxon>
    </lineage>
</organism>
<keyword evidence="1" id="KW-0812">Transmembrane</keyword>
<keyword evidence="1" id="KW-0472">Membrane</keyword>
<feature type="transmembrane region" description="Helical" evidence="1">
    <location>
        <begin position="16"/>
        <end position="36"/>
    </location>
</feature>
<evidence type="ECO:0000313" key="2">
    <source>
        <dbReference type="EMBL" id="AWX43916.1"/>
    </source>
</evidence>
<keyword evidence="3" id="KW-1185">Reference proteome</keyword>
<dbReference type="Proteomes" id="UP000248536">
    <property type="component" value="Chromosome"/>
</dbReference>
<evidence type="ECO:0000256" key="1">
    <source>
        <dbReference type="SAM" id="Phobius"/>
    </source>
</evidence>
<accession>A0A2Z4LQ30</accession>
<dbReference type="EMBL" id="CP030104">
    <property type="protein sequence ID" value="AWX43916.1"/>
    <property type="molecule type" value="Genomic_DNA"/>
</dbReference>
<feature type="transmembrane region" description="Helical" evidence="1">
    <location>
        <begin position="106"/>
        <end position="126"/>
    </location>
</feature>
<name>A0A2Z4LQ30_9FLAO</name>
<dbReference type="KEGG" id="spon:HME9304_00914"/>
<feature type="transmembrane region" description="Helical" evidence="1">
    <location>
        <begin position="132"/>
        <end position="159"/>
    </location>
</feature>
<dbReference type="AlphaFoldDB" id="A0A2Z4LQ30"/>
<sequence>MNKIPSIQFFPREIKVLIALFLIVVSTGFLSALQFVNLTTDGNPKGIEENYLGNEEDLEAAEMKFAKSERQILNIVHTHVLAMGMLFFILALLISTTPIKSFWRSFLLIEPLISVLLTFGGIYLLFKGILWMKYVIMVSGLLMTFSFIVSVLVILFWLYKKTDKIP</sequence>
<dbReference type="RefSeq" id="WP_112377437.1">
    <property type="nucleotide sequence ID" value="NZ_CP030104.1"/>
</dbReference>